<dbReference type="Proteomes" id="UP000472240">
    <property type="component" value="Chromosome 22"/>
</dbReference>
<keyword evidence="11" id="KW-0393">Immunoglobulin domain</keyword>
<feature type="domain" description="Ig-like" evidence="14">
    <location>
        <begin position="324"/>
        <end position="415"/>
    </location>
</feature>
<dbReference type="GO" id="GO:0030890">
    <property type="term" value="P:positive regulation of B cell proliferation"/>
    <property type="evidence" value="ECO:0007669"/>
    <property type="project" value="Ensembl"/>
</dbReference>
<keyword evidence="8" id="KW-1015">Disulfide bond</keyword>
<keyword evidence="5" id="KW-0677">Repeat</keyword>
<keyword evidence="10" id="KW-0325">Glycoprotein</keyword>
<feature type="region of interest" description="Disordered" evidence="12">
    <location>
        <begin position="699"/>
        <end position="718"/>
    </location>
</feature>
<dbReference type="PANTHER" id="PTHR11481:SF93">
    <property type="entry name" value="FC RECEPTOR-LIKE PROTEIN 3"/>
    <property type="match status" value="1"/>
</dbReference>
<feature type="domain" description="Ig-like" evidence="14">
    <location>
        <begin position="152"/>
        <end position="206"/>
    </location>
</feature>
<dbReference type="FunFam" id="2.60.40.10:FF:001308">
    <property type="entry name" value="Fc receptor like 4"/>
    <property type="match status" value="1"/>
</dbReference>
<accession>A0A671FEP7</accession>
<keyword evidence="9" id="KW-0675">Receptor</keyword>
<feature type="compositionally biased region" description="Polar residues" evidence="12">
    <location>
        <begin position="699"/>
        <end position="709"/>
    </location>
</feature>
<dbReference type="InterPro" id="IPR013783">
    <property type="entry name" value="Ig-like_fold"/>
</dbReference>
<feature type="domain" description="Ig-like" evidence="14">
    <location>
        <begin position="230"/>
        <end position="310"/>
    </location>
</feature>
<evidence type="ECO:0000256" key="7">
    <source>
        <dbReference type="ARBA" id="ARBA00023136"/>
    </source>
</evidence>
<evidence type="ECO:0000256" key="3">
    <source>
        <dbReference type="ARBA" id="ARBA00022692"/>
    </source>
</evidence>
<dbReference type="GO" id="GO:0007166">
    <property type="term" value="P:cell surface receptor signaling pathway"/>
    <property type="evidence" value="ECO:0007669"/>
    <property type="project" value="TreeGrafter"/>
</dbReference>
<dbReference type="PANTHER" id="PTHR11481">
    <property type="entry name" value="IMMUNOGLOBULIN FC RECEPTOR"/>
    <property type="match status" value="1"/>
</dbReference>
<dbReference type="GO" id="GO:0050859">
    <property type="term" value="P:negative regulation of B cell receptor signaling pathway"/>
    <property type="evidence" value="ECO:0007669"/>
    <property type="project" value="Ensembl"/>
</dbReference>
<dbReference type="Ensembl" id="ENSRFET00010026241.1">
    <property type="protein sequence ID" value="ENSRFEP00010024132.1"/>
    <property type="gene ID" value="ENSRFEG00010016091.1"/>
</dbReference>
<dbReference type="GO" id="GO:0009897">
    <property type="term" value="C:external side of plasma membrane"/>
    <property type="evidence" value="ECO:0007669"/>
    <property type="project" value="TreeGrafter"/>
</dbReference>
<dbReference type="Pfam" id="PF13895">
    <property type="entry name" value="Ig_2"/>
    <property type="match status" value="2"/>
</dbReference>
<dbReference type="InterPro" id="IPR003599">
    <property type="entry name" value="Ig_sub"/>
</dbReference>
<dbReference type="GO" id="GO:0006955">
    <property type="term" value="P:immune response"/>
    <property type="evidence" value="ECO:0007669"/>
    <property type="project" value="TreeGrafter"/>
</dbReference>
<evidence type="ECO:0000256" key="11">
    <source>
        <dbReference type="ARBA" id="ARBA00023319"/>
    </source>
</evidence>
<keyword evidence="16" id="KW-1185">Reference proteome</keyword>
<evidence type="ECO:0000256" key="9">
    <source>
        <dbReference type="ARBA" id="ARBA00023170"/>
    </source>
</evidence>
<dbReference type="GO" id="GO:0002638">
    <property type="term" value="P:negative regulation of immunoglobulin production"/>
    <property type="evidence" value="ECO:0007669"/>
    <property type="project" value="Ensembl"/>
</dbReference>
<dbReference type="GO" id="GO:0090279">
    <property type="term" value="P:regulation of calcium ion import"/>
    <property type="evidence" value="ECO:0007669"/>
    <property type="project" value="Ensembl"/>
</dbReference>
<reference evidence="15 16" key="2">
    <citation type="journal article" date="2018" name="Annu Rev Anim Biosci">
        <title>Bat Biology, Genomes, and the Bat1K Project: To Generate Chromosome-Level Genomes for All Living Bat Species.</title>
        <authorList>
            <person name="Teeling E.C."/>
            <person name="Vernes S.C."/>
            <person name="Davalos L.M."/>
            <person name="Ray D.A."/>
            <person name="Gilbert M.T.P."/>
            <person name="Myers E."/>
        </authorList>
    </citation>
    <scope>NUCLEOTIDE SEQUENCE</scope>
</reference>
<dbReference type="GO" id="GO:0045577">
    <property type="term" value="P:regulation of B cell differentiation"/>
    <property type="evidence" value="ECO:0007669"/>
    <property type="project" value="Ensembl"/>
</dbReference>
<dbReference type="InterPro" id="IPR007110">
    <property type="entry name" value="Ig-like_dom"/>
</dbReference>
<evidence type="ECO:0000256" key="12">
    <source>
        <dbReference type="SAM" id="MobiDB-lite"/>
    </source>
</evidence>
<dbReference type="FunCoup" id="A0A671FEP7">
    <property type="interactions" value="96"/>
</dbReference>
<reference evidence="15" key="4">
    <citation type="submission" date="2025-08" db="UniProtKB">
        <authorList>
            <consortium name="Ensembl"/>
        </authorList>
    </citation>
    <scope>IDENTIFICATION</scope>
</reference>
<dbReference type="Gene3D" id="2.60.40.10">
    <property type="entry name" value="Immunoglobulins"/>
    <property type="match status" value="6"/>
</dbReference>
<keyword evidence="4" id="KW-0732">Signal</keyword>
<dbReference type="AlphaFoldDB" id="A0A671FEP7"/>
<dbReference type="OMA" id="HEKVYYK"/>
<evidence type="ECO:0000256" key="8">
    <source>
        <dbReference type="ARBA" id="ARBA00023157"/>
    </source>
</evidence>
<dbReference type="InParanoid" id="A0A671FEP7"/>
<evidence type="ECO:0000256" key="5">
    <source>
        <dbReference type="ARBA" id="ARBA00022737"/>
    </source>
</evidence>
<comment type="subcellular location">
    <subcellularLocation>
        <location evidence="1">Cell membrane</location>
        <topology evidence="1">Single-pass type I membrane protein</topology>
    </subcellularLocation>
</comment>
<keyword evidence="6 13" id="KW-1133">Transmembrane helix</keyword>
<dbReference type="GO" id="GO:0034163">
    <property type="term" value="P:regulation of toll-like receptor 9 signaling pathway"/>
    <property type="evidence" value="ECO:0007669"/>
    <property type="project" value="Ensembl"/>
</dbReference>
<dbReference type="SUPFAM" id="SSF48726">
    <property type="entry name" value="Immunoglobulin"/>
    <property type="match status" value="6"/>
</dbReference>
<reference evidence="16" key="3">
    <citation type="submission" date="2018-12" db="EMBL/GenBank/DDBJ databases">
        <title>G10K-VGP greater horseshoe bat female genome, primary haplotype.</title>
        <authorList>
            <person name="Teeling E."/>
            <person name="Myers G."/>
            <person name="Vernes S."/>
            <person name="Pippel M."/>
            <person name="Winkler S."/>
            <person name="Fedrigo O."/>
            <person name="Rhie A."/>
            <person name="Koren S."/>
            <person name="Phillippy A."/>
            <person name="Lewin H."/>
            <person name="Damas J."/>
            <person name="Howe K."/>
            <person name="Mountcastle J."/>
            <person name="Jarvis E.D."/>
        </authorList>
    </citation>
    <scope>NUCLEOTIDE SEQUENCE [LARGE SCALE GENOMIC DNA]</scope>
</reference>
<reference evidence="15" key="5">
    <citation type="submission" date="2025-09" db="UniProtKB">
        <authorList>
            <consortium name="Ensembl"/>
        </authorList>
    </citation>
    <scope>IDENTIFICATION</scope>
</reference>
<dbReference type="InterPro" id="IPR036179">
    <property type="entry name" value="Ig-like_dom_sf"/>
</dbReference>
<evidence type="ECO:0000256" key="1">
    <source>
        <dbReference type="ARBA" id="ARBA00004251"/>
    </source>
</evidence>
<feature type="region of interest" description="Disordered" evidence="12">
    <location>
        <begin position="728"/>
        <end position="765"/>
    </location>
</feature>
<evidence type="ECO:0000256" key="4">
    <source>
        <dbReference type="ARBA" id="ARBA00022729"/>
    </source>
</evidence>
<dbReference type="GO" id="GO:0019900">
    <property type="term" value="F:kinase binding"/>
    <property type="evidence" value="ECO:0007669"/>
    <property type="project" value="Ensembl"/>
</dbReference>
<dbReference type="SMART" id="SM00408">
    <property type="entry name" value="IGc2"/>
    <property type="match status" value="6"/>
</dbReference>
<evidence type="ECO:0000313" key="15">
    <source>
        <dbReference type="Ensembl" id="ENSRFEP00010024132.1"/>
    </source>
</evidence>
<proteinExistence type="predicted"/>
<evidence type="ECO:0000259" key="14">
    <source>
        <dbReference type="PROSITE" id="PS50835"/>
    </source>
</evidence>
<dbReference type="InterPro" id="IPR050488">
    <property type="entry name" value="Ig_Fc_receptor"/>
</dbReference>
<evidence type="ECO:0000256" key="13">
    <source>
        <dbReference type="SAM" id="Phobius"/>
    </source>
</evidence>
<protein>
    <submittedName>
        <fullName evidence="15">Fc receptor like 3</fullName>
    </submittedName>
</protein>
<feature type="compositionally biased region" description="Polar residues" evidence="12">
    <location>
        <begin position="640"/>
        <end position="668"/>
    </location>
</feature>
<feature type="domain" description="Ig-like" evidence="14">
    <location>
        <begin position="423"/>
        <end position="508"/>
    </location>
</feature>
<keyword evidence="2" id="KW-1003">Cell membrane</keyword>
<dbReference type="GO" id="GO:0019902">
    <property type="term" value="F:phosphatase binding"/>
    <property type="evidence" value="ECO:0007669"/>
    <property type="project" value="Ensembl"/>
</dbReference>
<evidence type="ECO:0000313" key="16">
    <source>
        <dbReference type="Proteomes" id="UP000472240"/>
    </source>
</evidence>
<dbReference type="PROSITE" id="PS50835">
    <property type="entry name" value="IG_LIKE"/>
    <property type="match status" value="6"/>
</dbReference>
<keyword evidence="7 13" id="KW-0472">Membrane</keyword>
<feature type="domain" description="Ig-like" evidence="14">
    <location>
        <begin position="516"/>
        <end position="599"/>
    </location>
</feature>
<keyword evidence="3 13" id="KW-0812">Transmembrane</keyword>
<gene>
    <name evidence="15" type="primary">FCRL3</name>
</gene>
<name>A0A671FEP7_RHIFE</name>
<feature type="domain" description="Ig-like" evidence="14">
    <location>
        <begin position="62"/>
        <end position="139"/>
    </location>
</feature>
<feature type="region of interest" description="Disordered" evidence="12">
    <location>
        <begin position="640"/>
        <end position="672"/>
    </location>
</feature>
<dbReference type="GeneTree" id="ENSGT01050000244808"/>
<evidence type="ECO:0000256" key="2">
    <source>
        <dbReference type="ARBA" id="ARBA00022475"/>
    </source>
</evidence>
<dbReference type="CDD" id="cd00096">
    <property type="entry name" value="Ig"/>
    <property type="match status" value="2"/>
</dbReference>
<dbReference type="InterPro" id="IPR003598">
    <property type="entry name" value="Ig_sub2"/>
</dbReference>
<dbReference type="OrthoDB" id="9448246at2759"/>
<evidence type="ECO:0000256" key="6">
    <source>
        <dbReference type="ARBA" id="ARBA00022989"/>
    </source>
</evidence>
<dbReference type="GO" id="GO:0043410">
    <property type="term" value="P:positive regulation of MAPK cascade"/>
    <property type="evidence" value="ECO:0007669"/>
    <property type="project" value="Ensembl"/>
</dbReference>
<reference evidence="15 16" key="1">
    <citation type="journal article" date="2015" name="Annu Rev Anim Biosci">
        <title>The Genome 10K Project: a way forward.</title>
        <authorList>
            <person name="Koepfli K.P."/>
            <person name="Paten B."/>
            <person name="O'Brien S.J."/>
            <person name="Koepfli K.P."/>
            <person name="Paten B."/>
            <person name="Antunes A."/>
            <person name="Belov K."/>
            <person name="Bustamante C."/>
            <person name="Castoe T.A."/>
            <person name="Clawson H."/>
            <person name="Crawford A.J."/>
            <person name="Diekhans M."/>
            <person name="Distel D."/>
            <person name="Durbin R."/>
            <person name="Earl D."/>
            <person name="Fujita M.K."/>
            <person name="Gamble T."/>
            <person name="Georges A."/>
            <person name="Gemmell N."/>
            <person name="Gilbert M.T."/>
            <person name="Graves J.M."/>
            <person name="Green R.E."/>
            <person name="Hickey G."/>
            <person name="Jarvis E.D."/>
            <person name="Johnson W."/>
            <person name="Komissarov A."/>
            <person name="Korf I."/>
            <person name="Kuhn R."/>
            <person name="Larkin D.M."/>
            <person name="Lewin H."/>
            <person name="Lopez J.V."/>
            <person name="Ma J."/>
            <person name="Marques-Bonet T."/>
            <person name="Miller W."/>
            <person name="Murphy R."/>
            <person name="Pevzner P."/>
            <person name="Shapiro B."/>
            <person name="Steiner C."/>
            <person name="Tamazian G."/>
            <person name="Venkatesh B."/>
            <person name="Wang J."/>
            <person name="Wayne R."/>
            <person name="Wiley E."/>
            <person name="Yang H."/>
            <person name="Zhang G."/>
            <person name="Haussler D."/>
            <person name="Ryder O."/>
            <person name="O'Brien S.J."/>
        </authorList>
    </citation>
    <scope>NUCLEOTIDE SEQUENCE</scope>
</reference>
<evidence type="ECO:0000256" key="10">
    <source>
        <dbReference type="ARBA" id="ARBA00023180"/>
    </source>
</evidence>
<feature type="transmembrane region" description="Helical" evidence="13">
    <location>
        <begin position="610"/>
        <end position="632"/>
    </location>
</feature>
<dbReference type="GO" id="GO:0004888">
    <property type="term" value="F:transmembrane signaling receptor activity"/>
    <property type="evidence" value="ECO:0007669"/>
    <property type="project" value="TreeGrafter"/>
</dbReference>
<dbReference type="SMART" id="SM00409">
    <property type="entry name" value="IG"/>
    <property type="match status" value="6"/>
</dbReference>
<organism evidence="15 16">
    <name type="scientific">Rhinolophus ferrumequinum</name>
    <name type="common">Greater horseshoe bat</name>
    <dbReference type="NCBI Taxonomy" id="59479"/>
    <lineage>
        <taxon>Eukaryota</taxon>
        <taxon>Metazoa</taxon>
        <taxon>Chordata</taxon>
        <taxon>Craniata</taxon>
        <taxon>Vertebrata</taxon>
        <taxon>Euteleostomi</taxon>
        <taxon>Mammalia</taxon>
        <taxon>Eutheria</taxon>
        <taxon>Laurasiatheria</taxon>
        <taxon>Chiroptera</taxon>
        <taxon>Yinpterochiroptera</taxon>
        <taxon>Rhinolophoidea</taxon>
        <taxon>Rhinolophidae</taxon>
        <taxon>Rhinolophinae</taxon>
        <taxon>Rhinolophus</taxon>
    </lineage>
</organism>
<dbReference type="FunFam" id="2.60.40.10:FF:000357">
    <property type="entry name" value="Fc receptor like 1"/>
    <property type="match status" value="2"/>
</dbReference>
<dbReference type="Pfam" id="PF13927">
    <property type="entry name" value="Ig_3"/>
    <property type="match status" value="3"/>
</dbReference>
<sequence length="765" mass="82115">MRKNSFCPRLSPGSFCPISHAVLTGTARGSSQLQAGPCLFSSPLPSTSTCLRYPVSCSGLDPKASLLLEPPWSTTFKGQTVTLICRGPRSPAQGDVSWYHDEHLLKTNSEEIHIKTSGYYKCKTHGSSISDPVYVKFLSEWLVLQAQHPVFEGDNVTLRCQGKDDETVKEKSYYRNGKKLGGTNNSGTIIVYSASRDNSIYYCTASGKKFWGPWTETSNHLRIHVQELFPRPLLRASPFQPTEGSPVNLTCETRLPPQRSDVQLQFCFFREGQALGSGCSSSPELRIPAMWSEDARSYWCQAQTVTLSVKKKSLRSYIRVRRVPVSGVNLEIQPRGGKLIEGENLILVCSVAKGTGTVTFSWHREGTQRSLGRKTQRSLSAELQVPSVKAHDAGKYYCAADNVQGPVLSQRLRVTLAVPASRPVLTLRAPGAPALVGDTVELHCEAQTGSPPILYHFYHDGVTLGNSSAPSGGGVSFNLSLTEEHSGNYSCEADNGVGAQRSYRVILSVTVPASRPVLTLRATGAPALVGDTVELHCEAQTGSPPILYRFYHDGVTLGSSSAPSGGGVSFNLSLTAEHSGNYSCEADNGVGAQRSEVVTFNVTGTSVSKVTITAGVIGLLSVLGLAATATWVSRFRTQRNSGGLSATGTPSCGPTVGQGPSSSHTRGPSCSEPALMELQPVYGNVGPGHGDLIYSQVSSIQRSKGNPENSPRMHQEDKEPVVIYSELKKGRPDHCAGQASSGGRAREEASENYENVSCALSAMEH</sequence>